<feature type="domain" description="Alpha/beta hydrolase fold-3" evidence="2">
    <location>
        <begin position="94"/>
        <end position="297"/>
    </location>
</feature>
<dbReference type="RefSeq" id="WP_198569418.1">
    <property type="nucleotide sequence ID" value="NZ_CP066167.1"/>
</dbReference>
<sequence length="335" mass="37741">MQAADTRDNERVIRHRQLELSRRSRFVLGMMRAFVRPMLSSSETPRPKDIAKRQRQMKSMTWPSLRGHTIVSHSLGEVPCHTWGPLDDSDRPIVLWLHGGAFILPAAPHFHFSAMAKVCHKLGASGVMPDYRLSPQHRYPAALDDCEAVYRDLLQRGFSANKIVLIGDSAGGNLLLGLLQRLREAQLPYPCCGIPLSPLTDMARTQNPARRYLQRIRDPLLPVSSLPHLVDIYCPNQDTSNPEISPLFMDCRGLPPLFFIASSSEILVDDAVEMAQRCHAAEVAVKCDIWPHLPHVFPVFYRILPEAKEALRDVAIFAKEHLAAKEQLAANKQRD</sequence>
<dbReference type="GO" id="GO:0016787">
    <property type="term" value="F:hydrolase activity"/>
    <property type="evidence" value="ECO:0007669"/>
    <property type="project" value="UniProtKB-KW"/>
</dbReference>
<evidence type="ECO:0000313" key="4">
    <source>
        <dbReference type="Proteomes" id="UP000596063"/>
    </source>
</evidence>
<protein>
    <submittedName>
        <fullName evidence="3">Alpha/beta hydrolase fold domain-containing protein</fullName>
    </submittedName>
</protein>
<dbReference type="KEGG" id="snan:I6N98_16495"/>
<keyword evidence="1 3" id="KW-0378">Hydrolase</keyword>
<dbReference type="PANTHER" id="PTHR48081">
    <property type="entry name" value="AB HYDROLASE SUPERFAMILY PROTEIN C4A8.06C"/>
    <property type="match status" value="1"/>
</dbReference>
<evidence type="ECO:0000256" key="1">
    <source>
        <dbReference type="ARBA" id="ARBA00022801"/>
    </source>
</evidence>
<dbReference type="InterPro" id="IPR013094">
    <property type="entry name" value="AB_hydrolase_3"/>
</dbReference>
<organism evidence="3 4">
    <name type="scientific">Spongiibacter nanhainus</name>
    <dbReference type="NCBI Taxonomy" id="2794344"/>
    <lineage>
        <taxon>Bacteria</taxon>
        <taxon>Pseudomonadati</taxon>
        <taxon>Pseudomonadota</taxon>
        <taxon>Gammaproteobacteria</taxon>
        <taxon>Cellvibrionales</taxon>
        <taxon>Spongiibacteraceae</taxon>
        <taxon>Spongiibacter</taxon>
    </lineage>
</organism>
<dbReference type="Pfam" id="PF07859">
    <property type="entry name" value="Abhydrolase_3"/>
    <property type="match status" value="1"/>
</dbReference>
<dbReference type="EMBL" id="CP066167">
    <property type="protein sequence ID" value="QQD17919.1"/>
    <property type="molecule type" value="Genomic_DNA"/>
</dbReference>
<keyword evidence="4" id="KW-1185">Reference proteome</keyword>
<name>A0A7T4R001_9GAMM</name>
<dbReference type="AlphaFoldDB" id="A0A7T4R001"/>
<dbReference type="InterPro" id="IPR050300">
    <property type="entry name" value="GDXG_lipolytic_enzyme"/>
</dbReference>
<dbReference type="PANTHER" id="PTHR48081:SF8">
    <property type="entry name" value="ALPHA_BETA HYDROLASE FOLD-3 DOMAIN-CONTAINING PROTEIN-RELATED"/>
    <property type="match status" value="1"/>
</dbReference>
<proteinExistence type="predicted"/>
<accession>A0A7T4R001</accession>
<dbReference type="Gene3D" id="3.40.50.1820">
    <property type="entry name" value="alpha/beta hydrolase"/>
    <property type="match status" value="1"/>
</dbReference>
<evidence type="ECO:0000313" key="3">
    <source>
        <dbReference type="EMBL" id="QQD17919.1"/>
    </source>
</evidence>
<dbReference type="InterPro" id="IPR029058">
    <property type="entry name" value="AB_hydrolase_fold"/>
</dbReference>
<dbReference type="Proteomes" id="UP000596063">
    <property type="component" value="Chromosome"/>
</dbReference>
<evidence type="ECO:0000259" key="2">
    <source>
        <dbReference type="Pfam" id="PF07859"/>
    </source>
</evidence>
<gene>
    <name evidence="3" type="ORF">I6N98_16495</name>
</gene>
<reference evidence="3 4" key="1">
    <citation type="submission" date="2020-12" db="EMBL/GenBank/DDBJ databases">
        <authorList>
            <person name="Shan Y."/>
        </authorList>
    </citation>
    <scope>NUCLEOTIDE SEQUENCE [LARGE SCALE GENOMIC DNA]</scope>
    <source>
        <strain evidence="4">csc3.9</strain>
    </source>
</reference>
<dbReference type="SUPFAM" id="SSF53474">
    <property type="entry name" value="alpha/beta-Hydrolases"/>
    <property type="match status" value="1"/>
</dbReference>